<dbReference type="InParanoid" id="H2XVI4"/>
<name>H2XVI4_CIOIN</name>
<accession>H2XVI4</accession>
<keyword evidence="3" id="KW-1185">Reference proteome</keyword>
<reference evidence="2" key="2">
    <citation type="submission" date="2025-08" db="UniProtKB">
        <authorList>
            <consortium name="Ensembl"/>
        </authorList>
    </citation>
    <scope>IDENTIFICATION</scope>
</reference>
<dbReference type="GeneTree" id="ENSGT00530000069117"/>
<evidence type="ECO:0000313" key="2">
    <source>
        <dbReference type="Ensembl" id="ENSCINP00000033668.1"/>
    </source>
</evidence>
<reference evidence="3" key="1">
    <citation type="journal article" date="2002" name="Science">
        <title>The draft genome of Ciona intestinalis: insights into chordate and vertebrate origins.</title>
        <authorList>
            <person name="Dehal P."/>
            <person name="Satou Y."/>
            <person name="Campbell R.K."/>
            <person name="Chapman J."/>
            <person name="Degnan B."/>
            <person name="De Tomaso A."/>
            <person name="Davidson B."/>
            <person name="Di Gregorio A."/>
            <person name="Gelpke M."/>
            <person name="Goodstein D.M."/>
            <person name="Harafuji N."/>
            <person name="Hastings K.E."/>
            <person name="Ho I."/>
            <person name="Hotta K."/>
            <person name="Huang W."/>
            <person name="Kawashima T."/>
            <person name="Lemaire P."/>
            <person name="Martinez D."/>
            <person name="Meinertzhagen I.A."/>
            <person name="Necula S."/>
            <person name="Nonaka M."/>
            <person name="Putnam N."/>
            <person name="Rash S."/>
            <person name="Saiga H."/>
            <person name="Satake M."/>
            <person name="Terry A."/>
            <person name="Yamada L."/>
            <person name="Wang H.G."/>
            <person name="Awazu S."/>
            <person name="Azumi K."/>
            <person name="Boore J."/>
            <person name="Branno M."/>
            <person name="Chin-Bow S."/>
            <person name="DeSantis R."/>
            <person name="Doyle S."/>
            <person name="Francino P."/>
            <person name="Keys D.N."/>
            <person name="Haga S."/>
            <person name="Hayashi H."/>
            <person name="Hino K."/>
            <person name="Imai K.S."/>
            <person name="Inaba K."/>
            <person name="Kano S."/>
            <person name="Kobayashi K."/>
            <person name="Kobayashi M."/>
            <person name="Lee B.I."/>
            <person name="Makabe K.W."/>
            <person name="Manohar C."/>
            <person name="Matassi G."/>
            <person name="Medina M."/>
            <person name="Mochizuki Y."/>
            <person name="Mount S."/>
            <person name="Morishita T."/>
            <person name="Miura S."/>
            <person name="Nakayama A."/>
            <person name="Nishizaka S."/>
            <person name="Nomoto H."/>
            <person name="Ohta F."/>
            <person name="Oishi K."/>
            <person name="Rigoutsos I."/>
            <person name="Sano M."/>
            <person name="Sasaki A."/>
            <person name="Sasakura Y."/>
            <person name="Shoguchi E."/>
            <person name="Shin-i T."/>
            <person name="Spagnuolo A."/>
            <person name="Stainier D."/>
            <person name="Suzuki M.M."/>
            <person name="Tassy O."/>
            <person name="Takatori N."/>
            <person name="Tokuoka M."/>
            <person name="Yagi K."/>
            <person name="Yoshizaki F."/>
            <person name="Wada S."/>
            <person name="Zhang C."/>
            <person name="Hyatt P.D."/>
            <person name="Larimer F."/>
            <person name="Detter C."/>
            <person name="Doggett N."/>
            <person name="Glavina T."/>
            <person name="Hawkins T."/>
            <person name="Richardson P."/>
            <person name="Lucas S."/>
            <person name="Kohara Y."/>
            <person name="Levine M."/>
            <person name="Satoh N."/>
            <person name="Rokhsar D.S."/>
        </authorList>
    </citation>
    <scope>NUCLEOTIDE SEQUENCE [LARGE SCALE GENOMIC DNA]</scope>
</reference>
<dbReference type="Proteomes" id="UP000008144">
    <property type="component" value="Unassembled WGS sequence"/>
</dbReference>
<organism evidence="2 3">
    <name type="scientific">Ciona intestinalis</name>
    <name type="common">Transparent sea squirt</name>
    <name type="synonym">Ascidia intestinalis</name>
    <dbReference type="NCBI Taxonomy" id="7719"/>
    <lineage>
        <taxon>Eukaryota</taxon>
        <taxon>Metazoa</taxon>
        <taxon>Chordata</taxon>
        <taxon>Tunicata</taxon>
        <taxon>Ascidiacea</taxon>
        <taxon>Phlebobranchia</taxon>
        <taxon>Cionidae</taxon>
        <taxon>Ciona</taxon>
    </lineage>
</organism>
<proteinExistence type="predicted"/>
<evidence type="ECO:0000313" key="3">
    <source>
        <dbReference type="Proteomes" id="UP000008144"/>
    </source>
</evidence>
<protein>
    <submittedName>
        <fullName evidence="2">Uncharacterized protein</fullName>
    </submittedName>
</protein>
<sequence length="114" mass="12345">MGSFKATSPPKTTEQTRLPTENSSESFRLSTTAIPMSTKSAEVACDLTLCGGATVAISCTNETGGYTCICKTSFEFLQTDQTKTCVYNLSSTINPSRINNFLLVLIWVLAFLLN</sequence>
<dbReference type="HOGENOM" id="CLU_2120237_0_0_1"/>
<reference evidence="2" key="3">
    <citation type="submission" date="2025-09" db="UniProtKB">
        <authorList>
            <consortium name="Ensembl"/>
        </authorList>
    </citation>
    <scope>IDENTIFICATION</scope>
</reference>
<dbReference type="Gene3D" id="2.10.25.10">
    <property type="entry name" value="Laminin"/>
    <property type="match status" value="1"/>
</dbReference>
<dbReference type="Ensembl" id="ENSCINT00000036079.1">
    <property type="protein sequence ID" value="ENSCINP00000033668.1"/>
    <property type="gene ID" value="ENSCING00000019977.1"/>
</dbReference>
<dbReference type="AlphaFoldDB" id="H2XVI4"/>
<evidence type="ECO:0000256" key="1">
    <source>
        <dbReference type="SAM" id="MobiDB-lite"/>
    </source>
</evidence>
<feature type="region of interest" description="Disordered" evidence="1">
    <location>
        <begin position="1"/>
        <end position="25"/>
    </location>
</feature>